<feature type="compositionally biased region" description="Basic residues" evidence="2">
    <location>
        <begin position="30"/>
        <end position="39"/>
    </location>
</feature>
<keyword evidence="1" id="KW-0853">WD repeat</keyword>
<dbReference type="InterPro" id="IPR011047">
    <property type="entry name" value="Quinoprotein_ADH-like_sf"/>
</dbReference>
<dbReference type="Gene3D" id="2.130.10.10">
    <property type="entry name" value="YVTN repeat-like/Quinoprotein amine dehydrogenase"/>
    <property type="match status" value="3"/>
</dbReference>
<feature type="repeat" description="WD" evidence="1">
    <location>
        <begin position="488"/>
        <end position="529"/>
    </location>
</feature>
<evidence type="ECO:0000313" key="4">
    <source>
        <dbReference type="Proteomes" id="UP001162640"/>
    </source>
</evidence>
<dbReference type="InterPro" id="IPR001680">
    <property type="entry name" value="WD40_rpt"/>
</dbReference>
<proteinExistence type="predicted"/>
<dbReference type="SUPFAM" id="SSF101908">
    <property type="entry name" value="Putative isomerase YbhE"/>
    <property type="match status" value="1"/>
</dbReference>
<dbReference type="PANTHER" id="PTHR45532">
    <property type="entry name" value="WD REPEAT-CONTAINING PROTEIN 97"/>
    <property type="match status" value="1"/>
</dbReference>
<feature type="region of interest" description="Disordered" evidence="2">
    <location>
        <begin position="699"/>
        <end position="722"/>
    </location>
</feature>
<dbReference type="EMBL" id="BLQM01000177">
    <property type="protein sequence ID" value="GMH72552.1"/>
    <property type="molecule type" value="Genomic_DNA"/>
</dbReference>
<dbReference type="PROSITE" id="PS50096">
    <property type="entry name" value="IQ"/>
    <property type="match status" value="1"/>
</dbReference>
<dbReference type="AlphaFoldDB" id="A0A9W7AHV4"/>
<sequence>MDDMSVFIPGAPATLKKKGGNGSKSNRCTTMRKKGGAKSKKGDGGSPTSAKRRSPTGKLPVNLITEKQTRNNLRRMSVELMSEEVKRMSIMATLGKKKSGKKQTKTEKIEEHSNEVYVRRTMVHRAIRKLRLEERTKHRGWIARLEKPKLVGAEGYNEGSDEEGGEEELEGEDLDVKIRDKALWRKTGIIMKAKEDGRKKSVISGFKFAKGGVFLVLRVNWDGFQFIFEYKAHLGNHVKDFFSTAVIDIDKTTLGSGFQFGFISLDKNGFNYWETKSMENRRYMAKKWSKPVTKKRVHFARRQNEFIQALAYIPKKQLYLGAGLDMLVHVYDKSLNYLTALPTGERVIRHIIYNSKLDEIIIVGSSGCRSWRLERSFSNGLACYNLHVVRNYTAHGESHWVSHIEFDHESQRLITIEDQKVTCIQCETGETLSVMDNIHDAPLTGCVWYQRSQYFITSCAAGRVKVWAIHHDSDQKYGKQDYALLHVFTGHTKAVTALQLHPLSGLAVSVSLDGTMRVLNLEALEEIYKLEIMQPLLAMKCITIEGQSLCIGATEDGTIRVWSINDFLGFFGVCRAKAEKSISVYDEDGDDMNAIVIAGEDIRVFSQDGKLLSNLIPGQLDGDIRNVDYSMSHELLFILHEKRIFSSKGGTKRGMMISVFDCRVMPCGLVCQFADPCVTLTDTSTAMELINFSPSDLEMHQKEKAKNQRSGKSVSVEEEDEDAKKKKEGAKFMLKRGATSKRFNLEKPFREGEEPMDDQTLLFGTQTGSIVFMQAGPEPKMIANFKDAHEAEIKRVFFCEAIARLVSFGMDIENNMHMKVWSMPGMRLMFSVPLRSEPTAIDFSPNLPMVALGYSDGQIRLIEIVGNQPREITNPHMMEQHIGAVCSLSFCDDMRVYCSSSLDGQLKVWDLGNRLLDRVMLNKEPVVAFFNGKNAEVVVGQGNYLLKVTKDTWMPPGGQKALEVANNQLAVLKIQARFRGSSIRRVLGTGIRHQRMSFVEGDHAGGEEMTVLGRDGVMRRKREKKVVEGGEGVGEGEGTGAKSNKHALLVVGRRKRATHQGRKMLRLATGKPVGVDVVVEKKEEEKVKPEDEYMETLRSLNKTEEMLLKIQNLAPDLDCVAKRYAVSLRGGGLIGGVPVVEMPSSAPTVPPTPNYVSGLTSTL</sequence>
<reference evidence="4" key="1">
    <citation type="journal article" date="2023" name="Commun. Biol.">
        <title>Genome analysis of Parmales, the sister group of diatoms, reveals the evolutionary specialization of diatoms from phago-mixotrophs to photoautotrophs.</title>
        <authorList>
            <person name="Ban H."/>
            <person name="Sato S."/>
            <person name="Yoshikawa S."/>
            <person name="Yamada K."/>
            <person name="Nakamura Y."/>
            <person name="Ichinomiya M."/>
            <person name="Sato N."/>
            <person name="Blanc-Mathieu R."/>
            <person name="Endo H."/>
            <person name="Kuwata A."/>
            <person name="Ogata H."/>
        </authorList>
    </citation>
    <scope>NUCLEOTIDE SEQUENCE [LARGE SCALE GENOMIC DNA]</scope>
</reference>
<comment type="caution">
    <text evidence="3">The sequence shown here is derived from an EMBL/GenBank/DDBJ whole genome shotgun (WGS) entry which is preliminary data.</text>
</comment>
<feature type="region of interest" description="Disordered" evidence="2">
    <location>
        <begin position="1"/>
        <end position="60"/>
    </location>
</feature>
<dbReference type="PROSITE" id="PS50294">
    <property type="entry name" value="WD_REPEATS_REGION"/>
    <property type="match status" value="1"/>
</dbReference>
<dbReference type="InterPro" id="IPR015943">
    <property type="entry name" value="WD40/YVTN_repeat-like_dom_sf"/>
</dbReference>
<protein>
    <submittedName>
        <fullName evidence="3">Uncharacterized protein</fullName>
    </submittedName>
</protein>
<dbReference type="Proteomes" id="UP001162640">
    <property type="component" value="Unassembled WGS sequence"/>
</dbReference>
<evidence type="ECO:0000256" key="1">
    <source>
        <dbReference type="PROSITE-ProRule" id="PRU00221"/>
    </source>
</evidence>
<feature type="repeat" description="WD" evidence="1">
    <location>
        <begin position="878"/>
        <end position="911"/>
    </location>
</feature>
<organism evidence="3 4">
    <name type="scientific">Triparma laevis f. inornata</name>
    <dbReference type="NCBI Taxonomy" id="1714386"/>
    <lineage>
        <taxon>Eukaryota</taxon>
        <taxon>Sar</taxon>
        <taxon>Stramenopiles</taxon>
        <taxon>Ochrophyta</taxon>
        <taxon>Bolidophyceae</taxon>
        <taxon>Parmales</taxon>
        <taxon>Triparmaceae</taxon>
        <taxon>Triparma</taxon>
    </lineage>
</organism>
<evidence type="ECO:0000313" key="3">
    <source>
        <dbReference type="EMBL" id="GMH72552.1"/>
    </source>
</evidence>
<dbReference type="SMART" id="SM00320">
    <property type="entry name" value="WD40"/>
    <property type="match status" value="7"/>
</dbReference>
<name>A0A9W7AHV4_9STRA</name>
<dbReference type="PANTHER" id="PTHR45532:SF1">
    <property type="entry name" value="WD REPEAT-CONTAINING PROTEIN 97"/>
    <property type="match status" value="1"/>
</dbReference>
<accession>A0A9W7AHV4</accession>
<evidence type="ECO:0000256" key="2">
    <source>
        <dbReference type="SAM" id="MobiDB-lite"/>
    </source>
</evidence>
<dbReference type="PROSITE" id="PS50082">
    <property type="entry name" value="WD_REPEATS_2"/>
    <property type="match status" value="2"/>
</dbReference>
<gene>
    <name evidence="3" type="ORF">TL16_g05946</name>
</gene>
<dbReference type="Pfam" id="PF00400">
    <property type="entry name" value="WD40"/>
    <property type="match status" value="2"/>
</dbReference>
<dbReference type="SUPFAM" id="SSF50998">
    <property type="entry name" value="Quinoprotein alcohol dehydrogenase-like"/>
    <property type="match status" value="1"/>
</dbReference>